<name>A0A9Q8YDK4_ENSAD</name>
<dbReference type="EMBL" id="CP098808">
    <property type="protein sequence ID" value="USJ25694.1"/>
    <property type="molecule type" value="Genomic_DNA"/>
</dbReference>
<dbReference type="SUPFAM" id="SSF102588">
    <property type="entry name" value="LmbE-like"/>
    <property type="match status" value="1"/>
</dbReference>
<dbReference type="AlphaFoldDB" id="A0A9Q8YDK4"/>
<dbReference type="GO" id="GO:0016811">
    <property type="term" value="F:hydrolase activity, acting on carbon-nitrogen (but not peptide) bonds, in linear amides"/>
    <property type="evidence" value="ECO:0007669"/>
    <property type="project" value="TreeGrafter"/>
</dbReference>
<dbReference type="PANTHER" id="PTHR12993">
    <property type="entry name" value="N-ACETYLGLUCOSAMINYL-PHOSPHATIDYLINOSITOL DE-N-ACETYLASE-RELATED"/>
    <property type="match status" value="1"/>
</dbReference>
<accession>A0A9Q8YDK4</accession>
<dbReference type="Gene3D" id="3.40.50.10320">
    <property type="entry name" value="LmbE-like"/>
    <property type="match status" value="1"/>
</dbReference>
<dbReference type="Pfam" id="PF02585">
    <property type="entry name" value="PIG-L"/>
    <property type="match status" value="1"/>
</dbReference>
<reference evidence="1" key="1">
    <citation type="submission" date="2022-06" db="EMBL/GenBank/DDBJ databases">
        <title>Physiological and biochemical characterization and genomic elucidation of a strain of the genus Ensifer adhaerens M8 that combines arsenic oxidation and chromium reduction.</title>
        <authorList>
            <person name="Li X."/>
            <person name="Yu c."/>
        </authorList>
    </citation>
    <scope>NUCLEOTIDE SEQUENCE</scope>
    <source>
        <strain evidence="1">M8</strain>
        <plasmid evidence="1">pA</plasmid>
    </source>
</reference>
<proteinExistence type="predicted"/>
<organism evidence="1 2">
    <name type="scientific">Ensifer adhaerens</name>
    <name type="common">Sinorhizobium morelense</name>
    <dbReference type="NCBI Taxonomy" id="106592"/>
    <lineage>
        <taxon>Bacteria</taxon>
        <taxon>Pseudomonadati</taxon>
        <taxon>Pseudomonadota</taxon>
        <taxon>Alphaproteobacteria</taxon>
        <taxon>Hyphomicrobiales</taxon>
        <taxon>Rhizobiaceae</taxon>
        <taxon>Sinorhizobium/Ensifer group</taxon>
        <taxon>Ensifer</taxon>
    </lineage>
</organism>
<protein>
    <submittedName>
        <fullName evidence="1">PIG-L family deacetylase</fullName>
    </submittedName>
</protein>
<evidence type="ECO:0000313" key="1">
    <source>
        <dbReference type="EMBL" id="USJ25694.1"/>
    </source>
</evidence>
<sequence length="227" mass="24470">MSLMETLGRTLVIAPHPDDEVLGAGGTMARLAAQGSDVFVAVVTEGKPPAYDRASVEAVQAEAHEAHRILGVKETRWLGFPAAALSETSHSALNAALFELVRSIAPQTLIIPFVGDMHVDHQLIFLSSMVAARPHQPGYPKVILAYETLSETNWNAPYVTPGFAPNVFVDISDHIDRKLAAMKAFKSQVRAAPHERSLETLNALATLRGATVLKSAAEAFVMVRQVI</sequence>
<dbReference type="RefSeq" id="WP_090427293.1">
    <property type="nucleotide sequence ID" value="NZ_CP098808.1"/>
</dbReference>
<keyword evidence="1" id="KW-0614">Plasmid</keyword>
<gene>
    <name evidence="1" type="ORF">NE863_24810</name>
</gene>
<dbReference type="InterPro" id="IPR003737">
    <property type="entry name" value="GlcNAc_PI_deacetylase-related"/>
</dbReference>
<dbReference type="PANTHER" id="PTHR12993:SF11">
    <property type="entry name" value="N-ACETYLGLUCOSAMINYL-PHOSPHATIDYLINOSITOL DE-N-ACETYLASE"/>
    <property type="match status" value="1"/>
</dbReference>
<dbReference type="InterPro" id="IPR024078">
    <property type="entry name" value="LmbE-like_dom_sf"/>
</dbReference>
<geneLocation type="plasmid" evidence="1 2">
    <name>pA</name>
</geneLocation>
<evidence type="ECO:0000313" key="2">
    <source>
        <dbReference type="Proteomes" id="UP001055460"/>
    </source>
</evidence>
<dbReference type="Proteomes" id="UP001055460">
    <property type="component" value="Plasmid pA"/>
</dbReference>